<dbReference type="CDD" id="cd08504">
    <property type="entry name" value="PBP2_OppA"/>
    <property type="match status" value="1"/>
</dbReference>
<dbReference type="Gene3D" id="3.10.105.10">
    <property type="entry name" value="Dipeptide-binding Protein, Domain 3"/>
    <property type="match status" value="1"/>
</dbReference>
<accession>A0ABT7UK08</accession>
<sequence>MKRNWLKTILASGLCLSMLVGCSGNSSSSEGSVSVNISSEPPEMLSFLNTDSTSGNVLRHVVEGLVTLNPENEAVPGVAKEVPTKENGGISEDGKTIVFTMNPDAKWSDGTQVTAKDFEFAWDQLFSPTNGAGYASTWAPLIVGAEDYLNTAMNLQEEFVNAGKAKIVKEKNSEGEEEEKFTVEKSYEKEYNETLATRTEENLAKKGWVASEDGTTFTVQLTGPYTYFVNLMAFYNFAPLQQEAYEAAGGLDTYANDMEGFLGNGPFKFKEWSHNDKIVLEKNENYWNADSIKLNEITMRMIDNTNTALNEFENGTIDMIGLTGEQANNLTKDGQKVLNYADGSVWYFEFNHNTKAFSNVKVRKALSLAYDVNTYIDTVKGDQSTVANTFTAPSVNNGEFAKSLGNLFDRPETEADYAELKALLEEGLKEEGIEFKDFKITLLGDTGDDALKTYAFFKEQWQNHLGLSDSQVVIKQVEFKTRIADMQSGNFDIVFAGWSADYDDPMSYLDLWLTGSGNNHGGYSNAEYDKVVKAALVEADAAKRTEYLKQAEKIIAEDYPIGVIYHRQRSYICSDRLTGVVRNAFSDLDLRYAEIK</sequence>
<name>A0ABT7UK08_9FIRM</name>
<evidence type="ECO:0000256" key="3">
    <source>
        <dbReference type="ARBA" id="ARBA00022448"/>
    </source>
</evidence>
<reference evidence="7 8" key="2">
    <citation type="submission" date="2023-06" db="EMBL/GenBank/DDBJ databases">
        <authorList>
            <person name="Zeman M."/>
            <person name="Kubasova T."/>
            <person name="Jahodarova E."/>
            <person name="Nykrynova M."/>
            <person name="Rychlik I."/>
        </authorList>
    </citation>
    <scope>NUCLEOTIDE SEQUENCE [LARGE SCALE GENOMIC DNA]</scope>
    <source>
        <strain evidence="7 8">ET341</strain>
    </source>
</reference>
<feature type="domain" description="Solute-binding protein family 5" evidence="6">
    <location>
        <begin position="75"/>
        <end position="519"/>
    </location>
</feature>
<gene>
    <name evidence="7" type="ORF">QUV98_09205</name>
</gene>
<evidence type="ECO:0000256" key="2">
    <source>
        <dbReference type="ARBA" id="ARBA00005695"/>
    </source>
</evidence>
<keyword evidence="4 5" id="KW-0732">Signal</keyword>
<dbReference type="PANTHER" id="PTHR30290">
    <property type="entry name" value="PERIPLASMIC BINDING COMPONENT OF ABC TRANSPORTER"/>
    <property type="match status" value="1"/>
</dbReference>
<protein>
    <submittedName>
        <fullName evidence="7">Peptide ABC transporter substrate-binding protein</fullName>
    </submittedName>
</protein>
<evidence type="ECO:0000256" key="5">
    <source>
        <dbReference type="SAM" id="SignalP"/>
    </source>
</evidence>
<comment type="subcellular location">
    <subcellularLocation>
        <location evidence="1">Cell envelope</location>
    </subcellularLocation>
</comment>
<dbReference type="InterPro" id="IPR039424">
    <property type="entry name" value="SBP_5"/>
</dbReference>
<dbReference type="Gene3D" id="3.90.76.10">
    <property type="entry name" value="Dipeptide-binding Protein, Domain 1"/>
    <property type="match status" value="2"/>
</dbReference>
<comment type="caution">
    <text evidence="7">The sequence shown here is derived from an EMBL/GenBank/DDBJ whole genome shotgun (WGS) entry which is preliminary data.</text>
</comment>
<dbReference type="InterPro" id="IPR030678">
    <property type="entry name" value="Peptide/Ni-bd"/>
</dbReference>
<evidence type="ECO:0000256" key="4">
    <source>
        <dbReference type="ARBA" id="ARBA00022729"/>
    </source>
</evidence>
<dbReference type="PANTHER" id="PTHR30290:SF10">
    <property type="entry name" value="PERIPLASMIC OLIGOPEPTIDE-BINDING PROTEIN-RELATED"/>
    <property type="match status" value="1"/>
</dbReference>
<dbReference type="EMBL" id="JAUDCK010000037">
    <property type="protein sequence ID" value="MDM8196490.1"/>
    <property type="molecule type" value="Genomic_DNA"/>
</dbReference>
<dbReference type="PROSITE" id="PS51257">
    <property type="entry name" value="PROKAR_LIPOPROTEIN"/>
    <property type="match status" value="1"/>
</dbReference>
<feature type="signal peptide" evidence="5">
    <location>
        <begin position="1"/>
        <end position="28"/>
    </location>
</feature>
<dbReference type="Gene3D" id="3.40.190.10">
    <property type="entry name" value="Periplasmic binding protein-like II"/>
    <property type="match status" value="2"/>
</dbReference>
<comment type="similarity">
    <text evidence="2">Belongs to the bacterial solute-binding protein 5 family.</text>
</comment>
<keyword evidence="3" id="KW-0813">Transport</keyword>
<dbReference type="SUPFAM" id="SSF53850">
    <property type="entry name" value="Periplasmic binding protein-like II"/>
    <property type="match status" value="1"/>
</dbReference>
<reference evidence="8" key="1">
    <citation type="submission" date="2023-06" db="EMBL/GenBank/DDBJ databases">
        <title>Identification and characterization of horizontal gene transfer across gut microbiota members of farm animals based on homology search.</title>
        <authorList>
            <person name="Zeman M."/>
            <person name="Kubasova T."/>
            <person name="Jahodarova E."/>
            <person name="Nykrynova M."/>
            <person name="Rychlik I."/>
        </authorList>
    </citation>
    <scope>NUCLEOTIDE SEQUENCE [LARGE SCALE GENOMIC DNA]</scope>
    <source>
        <strain evidence="8">ET341</strain>
    </source>
</reference>
<dbReference type="RefSeq" id="WP_289528048.1">
    <property type="nucleotide sequence ID" value="NZ_JAUDCK010000037.1"/>
</dbReference>
<dbReference type="Pfam" id="PF00496">
    <property type="entry name" value="SBP_bac_5"/>
    <property type="match status" value="1"/>
</dbReference>
<proteinExistence type="inferred from homology"/>
<feature type="chain" id="PRO_5047020695" evidence="5">
    <location>
        <begin position="29"/>
        <end position="596"/>
    </location>
</feature>
<organism evidence="7 8">
    <name type="scientific">Massilimicrobiota timonensis</name>
    <dbReference type="NCBI Taxonomy" id="1776392"/>
    <lineage>
        <taxon>Bacteria</taxon>
        <taxon>Bacillati</taxon>
        <taxon>Bacillota</taxon>
        <taxon>Erysipelotrichia</taxon>
        <taxon>Erysipelotrichales</taxon>
        <taxon>Erysipelotrichaceae</taxon>
        <taxon>Massilimicrobiota</taxon>
    </lineage>
</organism>
<dbReference type="InterPro" id="IPR000914">
    <property type="entry name" value="SBP_5_dom"/>
</dbReference>
<evidence type="ECO:0000256" key="1">
    <source>
        <dbReference type="ARBA" id="ARBA00004196"/>
    </source>
</evidence>
<evidence type="ECO:0000259" key="6">
    <source>
        <dbReference type="Pfam" id="PF00496"/>
    </source>
</evidence>
<evidence type="ECO:0000313" key="8">
    <source>
        <dbReference type="Proteomes" id="UP001529275"/>
    </source>
</evidence>
<dbReference type="PIRSF" id="PIRSF002741">
    <property type="entry name" value="MppA"/>
    <property type="match status" value="1"/>
</dbReference>
<dbReference type="Proteomes" id="UP001529275">
    <property type="component" value="Unassembled WGS sequence"/>
</dbReference>
<keyword evidence="8" id="KW-1185">Reference proteome</keyword>
<evidence type="ECO:0000313" key="7">
    <source>
        <dbReference type="EMBL" id="MDM8196490.1"/>
    </source>
</evidence>